<dbReference type="AlphaFoldDB" id="A0A1M7TIS8"/>
<accession>A0A1M7TIS8</accession>
<evidence type="ECO:0000313" key="3">
    <source>
        <dbReference type="Proteomes" id="UP000184010"/>
    </source>
</evidence>
<dbReference type="RefSeq" id="WP_072772536.1">
    <property type="nucleotide sequence ID" value="NZ_FRDN01000006.1"/>
</dbReference>
<dbReference type="InterPro" id="IPR011733">
    <property type="entry name" value="CHP02185_IM"/>
</dbReference>
<dbReference type="STRING" id="1121395.SAMN02745215_02090"/>
<dbReference type="NCBIfam" id="TIGR02185">
    <property type="entry name" value="Trep_Strep"/>
    <property type="match status" value="1"/>
</dbReference>
<proteinExistence type="predicted"/>
<organism evidence="2 3">
    <name type="scientific">Desulfitobacterium chlororespirans DSM 11544</name>
    <dbReference type="NCBI Taxonomy" id="1121395"/>
    <lineage>
        <taxon>Bacteria</taxon>
        <taxon>Bacillati</taxon>
        <taxon>Bacillota</taxon>
        <taxon>Clostridia</taxon>
        <taxon>Eubacteriales</taxon>
        <taxon>Desulfitobacteriaceae</taxon>
        <taxon>Desulfitobacterium</taxon>
    </lineage>
</organism>
<keyword evidence="1" id="KW-0472">Membrane</keyword>
<feature type="transmembrane region" description="Helical" evidence="1">
    <location>
        <begin position="160"/>
        <end position="182"/>
    </location>
</feature>
<sequence>MSNSRSNTKLVSRDLITIAIFSVLFTLCLFVVAGVLGIFPLTMIFYGLVGGIPCGVIYMYMRAKIPKRGAIVLQALLVGIILFGLGTIWTFALGTVIGGLLAEAISASGAYQSFKKNTTGYIVFMVCLWSGQIAPMLLMRDYYLAYSLQTGMSAEYIDTMLGFLSAPVFMAALIGTGIGAWLGALLGQKLLKKHFEKAGML</sequence>
<keyword evidence="1" id="KW-0812">Transmembrane</keyword>
<evidence type="ECO:0000313" key="2">
    <source>
        <dbReference type="EMBL" id="SHN70518.1"/>
    </source>
</evidence>
<evidence type="ECO:0000256" key="1">
    <source>
        <dbReference type="SAM" id="Phobius"/>
    </source>
</evidence>
<dbReference type="Proteomes" id="UP000184010">
    <property type="component" value="Unassembled WGS sequence"/>
</dbReference>
<reference evidence="3" key="1">
    <citation type="submission" date="2016-12" db="EMBL/GenBank/DDBJ databases">
        <authorList>
            <person name="Varghese N."/>
            <person name="Submissions S."/>
        </authorList>
    </citation>
    <scope>NUCLEOTIDE SEQUENCE [LARGE SCALE GENOMIC DNA]</scope>
    <source>
        <strain evidence="3">DSM 11544</strain>
    </source>
</reference>
<keyword evidence="3" id="KW-1185">Reference proteome</keyword>
<feature type="transmembrane region" description="Helical" evidence="1">
    <location>
        <begin position="73"/>
        <end position="101"/>
    </location>
</feature>
<dbReference type="Pfam" id="PF09605">
    <property type="entry name" value="Trep_Strep"/>
    <property type="match status" value="1"/>
</dbReference>
<feature type="transmembrane region" description="Helical" evidence="1">
    <location>
        <begin position="44"/>
        <end position="61"/>
    </location>
</feature>
<name>A0A1M7TIS8_9FIRM</name>
<feature type="transmembrane region" description="Helical" evidence="1">
    <location>
        <begin position="121"/>
        <end position="139"/>
    </location>
</feature>
<dbReference type="EMBL" id="FRDN01000006">
    <property type="protein sequence ID" value="SHN70518.1"/>
    <property type="molecule type" value="Genomic_DNA"/>
</dbReference>
<protein>
    <submittedName>
        <fullName evidence="2">Energy-coupling factor transport system substrate-specific component</fullName>
    </submittedName>
</protein>
<feature type="transmembrane region" description="Helical" evidence="1">
    <location>
        <begin position="15"/>
        <end position="38"/>
    </location>
</feature>
<gene>
    <name evidence="2" type="ORF">SAMN02745215_02090</name>
</gene>
<keyword evidence="1" id="KW-1133">Transmembrane helix</keyword>